<sequence length="267" mass="30012">MTNEATSSRQKPSSAKPLEITEKVRVLCLHGYRQNGESFKSKLGSFRKHVNKYAEFVFIDAPHKAKPMEEGAEPQADQLSWWFNKDDGSFKGTNKNGPAFGFQESLKLVEETWKTQGPFQGLLGFSQGACFVGLICGLAKKKLTSIKPEFAIMSSGFLSGSLVHKSAYEESVIIPTLHIYGLSDEIIPKEMSQELANHFKNVEVLEHNGGHYFPATSQQKQTYINFFQDRLQEYLENLELQQTSNAAFVEEQPQNSEDVSDSLEESD</sequence>
<keyword evidence="5" id="KW-1185">Reference proteome</keyword>
<evidence type="ECO:0000256" key="1">
    <source>
        <dbReference type="ARBA" id="ARBA00005863"/>
    </source>
</evidence>
<name>A0A9J7CNP2_MUSDO</name>
<proteinExistence type="inferred from homology"/>
<dbReference type="OrthoDB" id="414698at2759"/>
<dbReference type="InterPro" id="IPR050593">
    <property type="entry name" value="LovG"/>
</dbReference>
<dbReference type="VEuPathDB" id="VectorBase:MDOMA2_013270"/>
<dbReference type="InterPro" id="IPR005645">
    <property type="entry name" value="FSH-like_dom"/>
</dbReference>
<dbReference type="Proteomes" id="UP001652621">
    <property type="component" value="Unplaced"/>
</dbReference>
<dbReference type="STRING" id="7370.A0A1I8NBU4"/>
<keyword evidence="2" id="KW-0378">Hydrolase</keyword>
<protein>
    <submittedName>
        <fullName evidence="6">Esterase GA18864</fullName>
    </submittedName>
</protein>
<gene>
    <name evidence="6" type="primary">LOC101894088</name>
</gene>
<dbReference type="SUPFAM" id="SSF53474">
    <property type="entry name" value="alpha/beta-Hydrolases"/>
    <property type="match status" value="1"/>
</dbReference>
<dbReference type="VEuPathDB" id="VectorBase:MDOA013615"/>
<dbReference type="PANTHER" id="PTHR48070">
    <property type="entry name" value="ESTERASE OVCA2"/>
    <property type="match status" value="1"/>
</dbReference>
<comment type="similarity">
    <text evidence="1">Belongs to the LovG family.</text>
</comment>
<dbReference type="RefSeq" id="XP_005179656.2">
    <property type="nucleotide sequence ID" value="XM_005179599.4"/>
</dbReference>
<dbReference type="Gene3D" id="3.40.50.1820">
    <property type="entry name" value="alpha/beta hydrolase"/>
    <property type="match status" value="1"/>
</dbReference>
<reference evidence="6" key="1">
    <citation type="submission" date="2025-08" db="UniProtKB">
        <authorList>
            <consortium name="RefSeq"/>
        </authorList>
    </citation>
    <scope>IDENTIFICATION</scope>
    <source>
        <strain evidence="6">Aabys</strain>
        <tissue evidence="6">Whole body</tissue>
    </source>
</reference>
<evidence type="ECO:0000313" key="5">
    <source>
        <dbReference type="Proteomes" id="UP001652621"/>
    </source>
</evidence>
<feature type="domain" description="Serine hydrolase" evidence="4">
    <location>
        <begin position="21"/>
        <end position="222"/>
    </location>
</feature>
<evidence type="ECO:0000256" key="2">
    <source>
        <dbReference type="ARBA" id="ARBA00022801"/>
    </source>
</evidence>
<dbReference type="Pfam" id="PF03959">
    <property type="entry name" value="FSH1"/>
    <property type="match status" value="1"/>
</dbReference>
<organism evidence="5 6">
    <name type="scientific">Musca domestica</name>
    <name type="common">House fly</name>
    <dbReference type="NCBI Taxonomy" id="7370"/>
    <lineage>
        <taxon>Eukaryota</taxon>
        <taxon>Metazoa</taxon>
        <taxon>Ecdysozoa</taxon>
        <taxon>Arthropoda</taxon>
        <taxon>Hexapoda</taxon>
        <taxon>Insecta</taxon>
        <taxon>Pterygota</taxon>
        <taxon>Neoptera</taxon>
        <taxon>Endopterygota</taxon>
        <taxon>Diptera</taxon>
        <taxon>Brachycera</taxon>
        <taxon>Muscomorpha</taxon>
        <taxon>Muscoidea</taxon>
        <taxon>Muscidae</taxon>
        <taxon>Musca</taxon>
    </lineage>
</organism>
<evidence type="ECO:0000259" key="4">
    <source>
        <dbReference type="Pfam" id="PF03959"/>
    </source>
</evidence>
<dbReference type="InterPro" id="IPR029058">
    <property type="entry name" value="AB_hydrolase_fold"/>
</dbReference>
<dbReference type="eggNOG" id="KOG2551">
    <property type="taxonomic scope" value="Eukaryota"/>
</dbReference>
<evidence type="ECO:0000313" key="6">
    <source>
        <dbReference type="RefSeq" id="XP_005179656.2"/>
    </source>
</evidence>
<feature type="compositionally biased region" description="Acidic residues" evidence="3">
    <location>
        <begin position="258"/>
        <end position="267"/>
    </location>
</feature>
<dbReference type="GeneID" id="101894088"/>
<accession>A0A9J7CNP2</accession>
<feature type="region of interest" description="Disordered" evidence="3">
    <location>
        <begin position="246"/>
        <end position="267"/>
    </location>
</feature>
<dbReference type="PANTHER" id="PTHR48070:SF6">
    <property type="entry name" value="ESTERASE OVCA2"/>
    <property type="match status" value="1"/>
</dbReference>
<evidence type="ECO:0000256" key="3">
    <source>
        <dbReference type="SAM" id="MobiDB-lite"/>
    </source>
</evidence>